<organism evidence="1 2">
    <name type="scientific">Tothia fuscella</name>
    <dbReference type="NCBI Taxonomy" id="1048955"/>
    <lineage>
        <taxon>Eukaryota</taxon>
        <taxon>Fungi</taxon>
        <taxon>Dikarya</taxon>
        <taxon>Ascomycota</taxon>
        <taxon>Pezizomycotina</taxon>
        <taxon>Dothideomycetes</taxon>
        <taxon>Pleosporomycetidae</taxon>
        <taxon>Venturiales</taxon>
        <taxon>Cylindrosympodiaceae</taxon>
        <taxon>Tothia</taxon>
    </lineage>
</organism>
<gene>
    <name evidence="1" type="ORF">EJ08DRAFT_695171</name>
</gene>
<accession>A0A9P4U1B6</accession>
<evidence type="ECO:0000313" key="2">
    <source>
        <dbReference type="Proteomes" id="UP000800235"/>
    </source>
</evidence>
<comment type="caution">
    <text evidence="1">The sequence shown here is derived from an EMBL/GenBank/DDBJ whole genome shotgun (WGS) entry which is preliminary data.</text>
</comment>
<protein>
    <submittedName>
        <fullName evidence="1">Uncharacterized protein</fullName>
    </submittedName>
</protein>
<keyword evidence="2" id="KW-1185">Reference proteome</keyword>
<proteinExistence type="predicted"/>
<dbReference type="EMBL" id="MU007024">
    <property type="protein sequence ID" value="KAF2432772.1"/>
    <property type="molecule type" value="Genomic_DNA"/>
</dbReference>
<dbReference type="Proteomes" id="UP000800235">
    <property type="component" value="Unassembled WGS sequence"/>
</dbReference>
<sequence length="152" mass="17475">MDAYLVRYSKLEQAYVNGHYKECIRFAKLLIQDTEMPPIIIIKSLILISCASDDINESEEYRKAAETHWYKTTASMSEISEELLELRQDLDDLKPLTVYGELSQIKKPMRDEDEEIEGDSVWEAASKTLDEIEKAPNATIDDIKDLVDSLQI</sequence>
<dbReference type="AlphaFoldDB" id="A0A9P4U1B6"/>
<name>A0A9P4U1B6_9PEZI</name>
<evidence type="ECO:0000313" key="1">
    <source>
        <dbReference type="EMBL" id="KAF2432772.1"/>
    </source>
</evidence>
<reference evidence="1" key="1">
    <citation type="journal article" date="2020" name="Stud. Mycol.">
        <title>101 Dothideomycetes genomes: a test case for predicting lifestyles and emergence of pathogens.</title>
        <authorList>
            <person name="Haridas S."/>
            <person name="Albert R."/>
            <person name="Binder M."/>
            <person name="Bloem J."/>
            <person name="Labutti K."/>
            <person name="Salamov A."/>
            <person name="Andreopoulos B."/>
            <person name="Baker S."/>
            <person name="Barry K."/>
            <person name="Bills G."/>
            <person name="Bluhm B."/>
            <person name="Cannon C."/>
            <person name="Castanera R."/>
            <person name="Culley D."/>
            <person name="Daum C."/>
            <person name="Ezra D."/>
            <person name="Gonzalez J."/>
            <person name="Henrissat B."/>
            <person name="Kuo A."/>
            <person name="Liang C."/>
            <person name="Lipzen A."/>
            <person name="Lutzoni F."/>
            <person name="Magnuson J."/>
            <person name="Mondo S."/>
            <person name="Nolan M."/>
            <person name="Ohm R."/>
            <person name="Pangilinan J."/>
            <person name="Park H.-J."/>
            <person name="Ramirez L."/>
            <person name="Alfaro M."/>
            <person name="Sun H."/>
            <person name="Tritt A."/>
            <person name="Yoshinaga Y."/>
            <person name="Zwiers L.-H."/>
            <person name="Turgeon B."/>
            <person name="Goodwin S."/>
            <person name="Spatafora J."/>
            <person name="Crous P."/>
            <person name="Grigoriev I."/>
        </authorList>
    </citation>
    <scope>NUCLEOTIDE SEQUENCE</scope>
    <source>
        <strain evidence="1">CBS 130266</strain>
    </source>
</reference>